<sequence length="166" mass="17329">MNATRVRDLAVIGIVALIASWLLAEAFYGSLPPIRLLVGASLYPIAVAEVAFGFAIRNRIASHRVGMARGQLHPITIARAVALAKASALVGAASAGVWAGLLLVIAPDRAIVRAAMEDLPGVTVGFLGALALTGAALWLEQCCRTPDDEEDEDTPGGDPSWGTDFR</sequence>
<dbReference type="Pfam" id="PF11377">
    <property type="entry name" value="DUF3180"/>
    <property type="match status" value="1"/>
</dbReference>
<evidence type="ECO:0000256" key="2">
    <source>
        <dbReference type="SAM" id="Phobius"/>
    </source>
</evidence>
<dbReference type="InterPro" id="IPR021517">
    <property type="entry name" value="DUF3180"/>
</dbReference>
<feature type="transmembrane region" description="Helical" evidence="2">
    <location>
        <begin position="77"/>
        <end position="107"/>
    </location>
</feature>
<keyword evidence="2" id="KW-0812">Transmembrane</keyword>
<keyword evidence="4" id="KW-1185">Reference proteome</keyword>
<dbReference type="RefSeq" id="WP_013805127.1">
    <property type="nucleotide sequence ID" value="NC_015564.1"/>
</dbReference>
<reference evidence="3 4" key="1">
    <citation type="journal article" date="2011" name="J. Bacteriol.">
        <title>Complete genome sequence of Amycolicicoccus subflavus DQS3-9A1T, an actinomycete isolated from crude oil-polluted soil.</title>
        <authorList>
            <person name="Cai M."/>
            <person name="Chen W.M."/>
            <person name="Nie Y."/>
            <person name="Chi C.Q."/>
            <person name="Wang Y.N."/>
            <person name="Tang Y.Q."/>
            <person name="Li G.Y."/>
            <person name="Wu X.L."/>
        </authorList>
    </citation>
    <scope>NUCLEOTIDE SEQUENCE [LARGE SCALE GENOMIC DNA]</scope>
    <source>
        <strain evidence="4">DSM 45089 / DQS3-9A1</strain>
    </source>
</reference>
<accession>F6EGV1</accession>
<organism evidence="3 4">
    <name type="scientific">Hoyosella subflava (strain DSM 45089 / JCM 17490 / NBRC 109087 / DQS3-9A1)</name>
    <name type="common">Amycolicicoccus subflavus</name>
    <dbReference type="NCBI Taxonomy" id="443218"/>
    <lineage>
        <taxon>Bacteria</taxon>
        <taxon>Bacillati</taxon>
        <taxon>Actinomycetota</taxon>
        <taxon>Actinomycetes</taxon>
        <taxon>Mycobacteriales</taxon>
        <taxon>Hoyosellaceae</taxon>
        <taxon>Hoyosella</taxon>
    </lineage>
</organism>
<protein>
    <recommendedName>
        <fullName evidence="5">Secreted protein</fullName>
    </recommendedName>
</protein>
<keyword evidence="2" id="KW-0472">Membrane</keyword>
<feature type="transmembrane region" description="Helical" evidence="2">
    <location>
        <begin position="9"/>
        <end position="28"/>
    </location>
</feature>
<dbReference type="EMBL" id="CP002786">
    <property type="protein sequence ID" value="AEF38775.1"/>
    <property type="molecule type" value="Genomic_DNA"/>
</dbReference>
<feature type="region of interest" description="Disordered" evidence="1">
    <location>
        <begin position="146"/>
        <end position="166"/>
    </location>
</feature>
<dbReference type="AlphaFoldDB" id="F6EGV1"/>
<dbReference type="eggNOG" id="ENOG5033CMQ">
    <property type="taxonomic scope" value="Bacteria"/>
</dbReference>
<proteinExistence type="predicted"/>
<name>F6EGV1_HOYSD</name>
<dbReference type="HOGENOM" id="CLU_123281_2_0_11"/>
<dbReference type="KEGG" id="asd:AS9A_0316"/>
<dbReference type="Proteomes" id="UP000009235">
    <property type="component" value="Chromosome"/>
</dbReference>
<evidence type="ECO:0000313" key="4">
    <source>
        <dbReference type="Proteomes" id="UP000009235"/>
    </source>
</evidence>
<dbReference type="STRING" id="443218.AS9A_0316"/>
<feature type="transmembrane region" description="Helical" evidence="2">
    <location>
        <begin position="34"/>
        <end position="56"/>
    </location>
</feature>
<evidence type="ECO:0008006" key="5">
    <source>
        <dbReference type="Google" id="ProtNLM"/>
    </source>
</evidence>
<evidence type="ECO:0000313" key="3">
    <source>
        <dbReference type="EMBL" id="AEF38775.1"/>
    </source>
</evidence>
<keyword evidence="2" id="KW-1133">Transmembrane helix</keyword>
<dbReference type="OrthoDB" id="3825558at2"/>
<gene>
    <name evidence="3" type="ordered locus">AS9A_0316</name>
</gene>
<evidence type="ECO:0000256" key="1">
    <source>
        <dbReference type="SAM" id="MobiDB-lite"/>
    </source>
</evidence>
<feature type="transmembrane region" description="Helical" evidence="2">
    <location>
        <begin position="119"/>
        <end position="139"/>
    </location>
</feature>